<organism evidence="1 2">
    <name type="scientific">Rhinolophus ferrumequinum</name>
    <name type="common">Greater horseshoe bat</name>
    <dbReference type="NCBI Taxonomy" id="59479"/>
    <lineage>
        <taxon>Eukaryota</taxon>
        <taxon>Metazoa</taxon>
        <taxon>Chordata</taxon>
        <taxon>Craniata</taxon>
        <taxon>Vertebrata</taxon>
        <taxon>Euteleostomi</taxon>
        <taxon>Mammalia</taxon>
        <taxon>Eutheria</taxon>
        <taxon>Laurasiatheria</taxon>
        <taxon>Chiroptera</taxon>
        <taxon>Yinpterochiroptera</taxon>
        <taxon>Rhinolophoidea</taxon>
        <taxon>Rhinolophidae</taxon>
        <taxon>Rhinolophinae</taxon>
        <taxon>Rhinolophus</taxon>
    </lineage>
</organism>
<evidence type="ECO:0000313" key="2">
    <source>
        <dbReference type="Proteomes" id="UP000585614"/>
    </source>
</evidence>
<accession>A0A7J7X3Q3</accession>
<dbReference type="AlphaFoldDB" id="A0A7J7X3Q3"/>
<dbReference type="Proteomes" id="UP000585614">
    <property type="component" value="Unassembled WGS sequence"/>
</dbReference>
<protein>
    <submittedName>
        <fullName evidence="1">DAB adaptor protein 1</fullName>
    </submittedName>
</protein>
<proteinExistence type="predicted"/>
<comment type="caution">
    <text evidence="1">The sequence shown here is derived from an EMBL/GenBank/DDBJ whole genome shotgun (WGS) entry which is preliminary data.</text>
</comment>
<sequence>MSTETELQVAVKTSTKKDSRKKEQLRKIRFRFIPALDRALCLGLSSDL</sequence>
<name>A0A7J7X3Q3_RHIFE</name>
<gene>
    <name evidence="1" type="ORF">mRhiFer1_003640</name>
</gene>
<dbReference type="EMBL" id="JACAGC010000009">
    <property type="protein sequence ID" value="KAF6344293.1"/>
    <property type="molecule type" value="Genomic_DNA"/>
</dbReference>
<evidence type="ECO:0000313" key="1">
    <source>
        <dbReference type="EMBL" id="KAF6344293.1"/>
    </source>
</evidence>
<reference evidence="1 2" key="1">
    <citation type="journal article" date="2020" name="Nature">
        <title>Six reference-quality genomes reveal evolution of bat adaptations.</title>
        <authorList>
            <person name="Jebb D."/>
            <person name="Huang Z."/>
            <person name="Pippel M."/>
            <person name="Hughes G.M."/>
            <person name="Lavrichenko K."/>
            <person name="Devanna P."/>
            <person name="Winkler S."/>
            <person name="Jermiin L.S."/>
            <person name="Skirmuntt E.C."/>
            <person name="Katzourakis A."/>
            <person name="Burkitt-Gray L."/>
            <person name="Ray D.A."/>
            <person name="Sullivan K.A.M."/>
            <person name="Roscito J.G."/>
            <person name="Kirilenko B.M."/>
            <person name="Davalos L.M."/>
            <person name="Corthals A.P."/>
            <person name="Power M.L."/>
            <person name="Jones G."/>
            <person name="Ransome R.D."/>
            <person name="Dechmann D.K.N."/>
            <person name="Locatelli A.G."/>
            <person name="Puechmaille S.J."/>
            <person name="Fedrigo O."/>
            <person name="Jarvis E.D."/>
            <person name="Hiller M."/>
            <person name="Vernes S.C."/>
            <person name="Myers E.W."/>
            <person name="Teeling E.C."/>
        </authorList>
    </citation>
    <scope>NUCLEOTIDE SEQUENCE [LARGE SCALE GENOMIC DNA]</scope>
    <source>
        <strain evidence="1">MRhiFer1</strain>
        <tissue evidence="1">Lung</tissue>
    </source>
</reference>